<dbReference type="SMART" id="SM00220">
    <property type="entry name" value="S_TKc"/>
    <property type="match status" value="1"/>
</dbReference>
<evidence type="ECO:0000313" key="3">
    <source>
        <dbReference type="Proteomes" id="UP000015106"/>
    </source>
</evidence>
<dbReference type="PROSITE" id="PS00108">
    <property type="entry name" value="PROTEIN_KINASE_ST"/>
    <property type="match status" value="1"/>
</dbReference>
<dbReference type="AlphaFoldDB" id="A0A8R7U0U6"/>
<name>A0A8R7U0U6_TRIUA</name>
<dbReference type="Gramene" id="TuG1812G0300005332.01.T01">
    <property type="protein sequence ID" value="TuG1812G0300005332.01.T01.cds443789"/>
    <property type="gene ID" value="TuG1812G0300005332.01"/>
</dbReference>
<dbReference type="PANTHER" id="PTHR46146">
    <property type="entry name" value="SERINE/THREONINE-PROTEIN KINASE-LIKE PROTEIN CCR4"/>
    <property type="match status" value="1"/>
</dbReference>
<dbReference type="InterPro" id="IPR008271">
    <property type="entry name" value="Ser/Thr_kinase_AS"/>
</dbReference>
<sequence length="283" mass="32083">MDRQSNLLQENLCTELDILPRLQHKHIVRLLGSCMTASKDKRQKRRRLLSWWRKEPKEPEWLTVYEYMENSTLFHHLHPDEGSSELSPVTVSWKTRIDVLLGVSRAIEHMHCHANPPIIHKDIKPQNILFDANWVPHVSGFGLSLVCDKAMSEEFGMGRVITGTRGYIDPEYGHVKPASDVYALGIMMLEVLTGKKVIEDDKGDILHLPSFAVPIIEAGNTRMLMDTRPVPEPTPGQFQALEDVAQTARCCLQEEGKDRPAISEIVAILETALELFCRDEPSS</sequence>
<dbReference type="GO" id="GO:0005524">
    <property type="term" value="F:ATP binding"/>
    <property type="evidence" value="ECO:0007669"/>
    <property type="project" value="InterPro"/>
</dbReference>
<reference evidence="2" key="3">
    <citation type="submission" date="2022-06" db="UniProtKB">
        <authorList>
            <consortium name="EnsemblPlants"/>
        </authorList>
    </citation>
    <scope>IDENTIFICATION</scope>
</reference>
<dbReference type="PANTHER" id="PTHR46146:SF19">
    <property type="entry name" value="PROTEIN KINASE DOMAIN-CONTAINING PROTEIN"/>
    <property type="match status" value="1"/>
</dbReference>
<protein>
    <recommendedName>
        <fullName evidence="1">Protein kinase domain-containing protein</fullName>
    </recommendedName>
</protein>
<reference evidence="3" key="1">
    <citation type="journal article" date="2013" name="Nature">
        <title>Draft genome of the wheat A-genome progenitor Triticum urartu.</title>
        <authorList>
            <person name="Ling H.Q."/>
            <person name="Zhao S."/>
            <person name="Liu D."/>
            <person name="Wang J."/>
            <person name="Sun H."/>
            <person name="Zhang C."/>
            <person name="Fan H."/>
            <person name="Li D."/>
            <person name="Dong L."/>
            <person name="Tao Y."/>
            <person name="Gao C."/>
            <person name="Wu H."/>
            <person name="Li Y."/>
            <person name="Cui Y."/>
            <person name="Guo X."/>
            <person name="Zheng S."/>
            <person name="Wang B."/>
            <person name="Yu K."/>
            <person name="Liang Q."/>
            <person name="Yang W."/>
            <person name="Lou X."/>
            <person name="Chen J."/>
            <person name="Feng M."/>
            <person name="Jian J."/>
            <person name="Zhang X."/>
            <person name="Luo G."/>
            <person name="Jiang Y."/>
            <person name="Liu J."/>
            <person name="Wang Z."/>
            <person name="Sha Y."/>
            <person name="Zhang B."/>
            <person name="Wu H."/>
            <person name="Tang D."/>
            <person name="Shen Q."/>
            <person name="Xue P."/>
            <person name="Zou S."/>
            <person name="Wang X."/>
            <person name="Liu X."/>
            <person name="Wang F."/>
            <person name="Yang Y."/>
            <person name="An X."/>
            <person name="Dong Z."/>
            <person name="Zhang K."/>
            <person name="Zhang X."/>
            <person name="Luo M.C."/>
            <person name="Dvorak J."/>
            <person name="Tong Y."/>
            <person name="Wang J."/>
            <person name="Yang H."/>
            <person name="Li Z."/>
            <person name="Wang D."/>
            <person name="Zhang A."/>
            <person name="Wang J."/>
        </authorList>
    </citation>
    <scope>NUCLEOTIDE SEQUENCE</scope>
    <source>
        <strain evidence="3">cv. G1812</strain>
    </source>
</reference>
<dbReference type="Pfam" id="PF00069">
    <property type="entry name" value="Pkinase"/>
    <property type="match status" value="1"/>
</dbReference>
<reference evidence="2" key="2">
    <citation type="submission" date="2018-03" db="EMBL/GenBank/DDBJ databases">
        <title>The Triticum urartu genome reveals the dynamic nature of wheat genome evolution.</title>
        <authorList>
            <person name="Ling H."/>
            <person name="Ma B."/>
            <person name="Shi X."/>
            <person name="Liu H."/>
            <person name="Dong L."/>
            <person name="Sun H."/>
            <person name="Cao Y."/>
            <person name="Gao Q."/>
            <person name="Zheng S."/>
            <person name="Li Y."/>
            <person name="Yu Y."/>
            <person name="Du H."/>
            <person name="Qi M."/>
            <person name="Li Y."/>
            <person name="Yu H."/>
            <person name="Cui Y."/>
            <person name="Wang N."/>
            <person name="Chen C."/>
            <person name="Wu H."/>
            <person name="Zhao Y."/>
            <person name="Zhang J."/>
            <person name="Li Y."/>
            <person name="Zhou W."/>
            <person name="Zhang B."/>
            <person name="Hu W."/>
            <person name="Eijk M."/>
            <person name="Tang J."/>
            <person name="Witsenboer H."/>
            <person name="Zhao S."/>
            <person name="Li Z."/>
            <person name="Zhang A."/>
            <person name="Wang D."/>
            <person name="Liang C."/>
        </authorList>
    </citation>
    <scope>NUCLEOTIDE SEQUENCE [LARGE SCALE GENOMIC DNA]</scope>
    <source>
        <strain evidence="2">cv. G1812</strain>
    </source>
</reference>
<dbReference type="InterPro" id="IPR011009">
    <property type="entry name" value="Kinase-like_dom_sf"/>
</dbReference>
<evidence type="ECO:0000313" key="2">
    <source>
        <dbReference type="EnsemblPlants" id="TuG1812G0300005332.01.T01.cds443789"/>
    </source>
</evidence>
<keyword evidence="3" id="KW-1185">Reference proteome</keyword>
<dbReference type="Proteomes" id="UP000015106">
    <property type="component" value="Chromosome 3"/>
</dbReference>
<dbReference type="PROSITE" id="PS50011">
    <property type="entry name" value="PROTEIN_KINASE_DOM"/>
    <property type="match status" value="1"/>
</dbReference>
<accession>A0A8R7U0U6</accession>
<dbReference type="SUPFAM" id="SSF56112">
    <property type="entry name" value="Protein kinase-like (PK-like)"/>
    <property type="match status" value="1"/>
</dbReference>
<dbReference type="EnsemblPlants" id="TuG1812G0300005332.01.T01">
    <property type="protein sequence ID" value="TuG1812G0300005332.01.T01.cds443789"/>
    <property type="gene ID" value="TuG1812G0300005332.01"/>
</dbReference>
<feature type="domain" description="Protein kinase" evidence="1">
    <location>
        <begin position="1"/>
        <end position="273"/>
    </location>
</feature>
<evidence type="ECO:0000259" key="1">
    <source>
        <dbReference type="PROSITE" id="PS50011"/>
    </source>
</evidence>
<organism evidence="2 3">
    <name type="scientific">Triticum urartu</name>
    <name type="common">Red wild einkorn</name>
    <name type="synonym">Crithodium urartu</name>
    <dbReference type="NCBI Taxonomy" id="4572"/>
    <lineage>
        <taxon>Eukaryota</taxon>
        <taxon>Viridiplantae</taxon>
        <taxon>Streptophyta</taxon>
        <taxon>Embryophyta</taxon>
        <taxon>Tracheophyta</taxon>
        <taxon>Spermatophyta</taxon>
        <taxon>Magnoliopsida</taxon>
        <taxon>Liliopsida</taxon>
        <taxon>Poales</taxon>
        <taxon>Poaceae</taxon>
        <taxon>BOP clade</taxon>
        <taxon>Pooideae</taxon>
        <taxon>Triticodae</taxon>
        <taxon>Triticeae</taxon>
        <taxon>Triticinae</taxon>
        <taxon>Triticum</taxon>
    </lineage>
</organism>
<dbReference type="InterPro" id="IPR000719">
    <property type="entry name" value="Prot_kinase_dom"/>
</dbReference>
<dbReference type="Gene3D" id="1.10.510.10">
    <property type="entry name" value="Transferase(Phosphotransferase) domain 1"/>
    <property type="match status" value="1"/>
</dbReference>
<proteinExistence type="predicted"/>
<dbReference type="GO" id="GO:0004672">
    <property type="term" value="F:protein kinase activity"/>
    <property type="evidence" value="ECO:0007669"/>
    <property type="project" value="InterPro"/>
</dbReference>